<proteinExistence type="inferred from homology"/>
<dbReference type="GO" id="GO:0005789">
    <property type="term" value="C:endoplasmic reticulum membrane"/>
    <property type="evidence" value="ECO:0007669"/>
    <property type="project" value="TreeGrafter"/>
</dbReference>
<dbReference type="Gene3D" id="2.60.120.200">
    <property type="match status" value="1"/>
</dbReference>
<feature type="signal peptide" evidence="4">
    <location>
        <begin position="1"/>
        <end position="16"/>
    </location>
</feature>
<reference evidence="5" key="1">
    <citation type="submission" date="2021-01" db="EMBL/GenBank/DDBJ databases">
        <authorList>
            <person name="Corre E."/>
            <person name="Pelletier E."/>
            <person name="Niang G."/>
            <person name="Scheremetjew M."/>
            <person name="Finn R."/>
            <person name="Kale V."/>
            <person name="Holt S."/>
            <person name="Cochrane G."/>
            <person name="Meng A."/>
            <person name="Brown T."/>
            <person name="Cohen L."/>
        </authorList>
    </citation>
    <scope>NUCLEOTIDE SEQUENCE</scope>
    <source>
        <strain evidence="5">CCMP645</strain>
    </source>
</reference>
<dbReference type="AlphaFoldDB" id="A0A7S4F099"/>
<dbReference type="GO" id="GO:0005509">
    <property type="term" value="F:calcium ion binding"/>
    <property type="evidence" value="ECO:0007669"/>
    <property type="project" value="InterPro"/>
</dbReference>
<dbReference type="InterPro" id="IPR013320">
    <property type="entry name" value="ConA-like_dom_sf"/>
</dbReference>
<protein>
    <recommendedName>
        <fullName evidence="6">Calreticulin</fullName>
    </recommendedName>
</protein>
<name>A0A7S4F099_CHRCT</name>
<dbReference type="GO" id="GO:0051082">
    <property type="term" value="F:unfolded protein binding"/>
    <property type="evidence" value="ECO:0007669"/>
    <property type="project" value="InterPro"/>
</dbReference>
<dbReference type="EMBL" id="HBIZ01027669">
    <property type="protein sequence ID" value="CAE0764944.1"/>
    <property type="molecule type" value="Transcribed_RNA"/>
</dbReference>
<comment type="subcellular location">
    <subcellularLocation>
        <location evidence="1">Endoplasmic reticulum</location>
    </subcellularLocation>
</comment>
<dbReference type="PANTHER" id="PTHR11073:SF2">
    <property type="entry name" value="CALRETICULIN"/>
    <property type="match status" value="1"/>
</dbReference>
<evidence type="ECO:0000256" key="3">
    <source>
        <dbReference type="ARBA" id="ARBA00022824"/>
    </source>
</evidence>
<organism evidence="5">
    <name type="scientific">Chrysotila carterae</name>
    <name type="common">Marine alga</name>
    <name type="synonym">Syracosphaera carterae</name>
    <dbReference type="NCBI Taxonomy" id="13221"/>
    <lineage>
        <taxon>Eukaryota</taxon>
        <taxon>Haptista</taxon>
        <taxon>Haptophyta</taxon>
        <taxon>Prymnesiophyceae</taxon>
        <taxon>Isochrysidales</taxon>
        <taxon>Isochrysidaceae</taxon>
        <taxon>Chrysotila</taxon>
    </lineage>
</organism>
<accession>A0A7S4F099</accession>
<keyword evidence="3" id="KW-0256">Endoplasmic reticulum</keyword>
<evidence type="ECO:0000256" key="4">
    <source>
        <dbReference type="SAM" id="SignalP"/>
    </source>
</evidence>
<dbReference type="SUPFAM" id="SSF49899">
    <property type="entry name" value="Concanavalin A-like lectins/glucanases"/>
    <property type="match status" value="1"/>
</dbReference>
<sequence length="137" mass="14512">MMQTACALLALGGAAAEVYFEDTFDNGMSKWVEGFPAGKEMGKWAVSPGKWFVDEEVNKGLQVTEDMRFHSISAKMDKASTSKGKDLVIQFSAKCVPLCAATGPLGAMTFHGVVVGPCSHDSLLSGSHPSLIGISVR</sequence>
<evidence type="ECO:0008006" key="6">
    <source>
        <dbReference type="Google" id="ProtNLM"/>
    </source>
</evidence>
<dbReference type="GO" id="GO:0036503">
    <property type="term" value="P:ERAD pathway"/>
    <property type="evidence" value="ECO:0007669"/>
    <property type="project" value="TreeGrafter"/>
</dbReference>
<dbReference type="GO" id="GO:0006457">
    <property type="term" value="P:protein folding"/>
    <property type="evidence" value="ECO:0007669"/>
    <property type="project" value="InterPro"/>
</dbReference>
<comment type="similarity">
    <text evidence="2">Belongs to the calreticulin family.</text>
</comment>
<evidence type="ECO:0000256" key="2">
    <source>
        <dbReference type="ARBA" id="ARBA00010983"/>
    </source>
</evidence>
<evidence type="ECO:0000313" key="5">
    <source>
        <dbReference type="EMBL" id="CAE0764944.1"/>
    </source>
</evidence>
<feature type="chain" id="PRO_5030751486" description="Calreticulin" evidence="4">
    <location>
        <begin position="17"/>
        <end position="137"/>
    </location>
</feature>
<gene>
    <name evidence="5" type="ORF">PCAR00345_LOCUS17556</name>
</gene>
<dbReference type="InterPro" id="IPR001580">
    <property type="entry name" value="Calret/calnex"/>
</dbReference>
<keyword evidence="4" id="KW-0732">Signal</keyword>
<dbReference type="PANTHER" id="PTHR11073">
    <property type="entry name" value="CALRETICULIN AND CALNEXIN"/>
    <property type="match status" value="1"/>
</dbReference>
<evidence type="ECO:0000256" key="1">
    <source>
        <dbReference type="ARBA" id="ARBA00004240"/>
    </source>
</evidence>